<feature type="region of interest" description="Disordered" evidence="3">
    <location>
        <begin position="330"/>
        <end position="462"/>
    </location>
</feature>
<keyword evidence="5" id="KW-1185">Reference proteome</keyword>
<sequence length="492" mass="54812">MMQSRSFLDRSAAQKLVDPAIHRAVEFRTTSARIQTAHAESVGLGAIASDEDVNIDEIRRDALENTGSIALHEQQLLAQDDLRRQRQQMQHQLDEVLRGLSAKGTLPEVARSKDQIRAQRTACLQFLLDTNKHASEEERLNFPEHQTAAKQLGVLVANEARTEEHILWALGSEDAMIKDYWTVDELFEALVIARRVVDDVNRVKERNAEYWEMIQEGKTPFDNLYAKLSIDLEKIDQKADARGQDAAKVTKIIHDNLELVVASTGSNPKRKRPSAIDTTLANTDDASIAGPSTAPITKPSLVVALRLPRSFSFSQLSRPVQVPQLNTTSTNITASGQASPAQPTPSVPAQSPQDFDPDLRRGSVTSTRSMPVDFEQSAERPTKYVAPAKRGRGRPRQEPQPPQPAASSHTPGLRSPVRETRPNTAMAIRDDPRALPRDTPPPEAIPRIVPQMPQALQSQRSTLVSRDYRKMSQRELVSEPRMEFTWSSISIH</sequence>
<organism evidence="4 5">
    <name type="scientific">Aureobasidium vineae</name>
    <dbReference type="NCBI Taxonomy" id="2773715"/>
    <lineage>
        <taxon>Eukaryota</taxon>
        <taxon>Fungi</taxon>
        <taxon>Dikarya</taxon>
        <taxon>Ascomycota</taxon>
        <taxon>Pezizomycotina</taxon>
        <taxon>Dothideomycetes</taxon>
        <taxon>Dothideomycetidae</taxon>
        <taxon>Dothideales</taxon>
        <taxon>Saccotheciaceae</taxon>
        <taxon>Aureobasidium</taxon>
    </lineage>
</organism>
<accession>A0A9N8PHE5</accession>
<evidence type="ECO:0000256" key="3">
    <source>
        <dbReference type="SAM" id="MobiDB-lite"/>
    </source>
</evidence>
<keyword evidence="2" id="KW-0539">Nucleus</keyword>
<dbReference type="PROSITE" id="PS00354">
    <property type="entry name" value="HMGI_Y"/>
    <property type="match status" value="1"/>
</dbReference>
<proteinExistence type="predicted"/>
<dbReference type="InterPro" id="IPR000637">
    <property type="entry name" value="HMGI/Y_DNA-bd_CS"/>
</dbReference>
<dbReference type="GO" id="GO:0006355">
    <property type="term" value="P:regulation of DNA-templated transcription"/>
    <property type="evidence" value="ECO:0007669"/>
    <property type="project" value="InterPro"/>
</dbReference>
<comment type="subcellular location">
    <subcellularLocation>
        <location evidence="1">Nucleus</location>
    </subcellularLocation>
</comment>
<protein>
    <submittedName>
        <fullName evidence="4">Uncharacterized protein</fullName>
    </submittedName>
</protein>
<dbReference type="AlphaFoldDB" id="A0A9N8PHE5"/>
<evidence type="ECO:0000313" key="5">
    <source>
        <dbReference type="Proteomes" id="UP000716446"/>
    </source>
</evidence>
<evidence type="ECO:0000256" key="1">
    <source>
        <dbReference type="ARBA" id="ARBA00004123"/>
    </source>
</evidence>
<feature type="compositionally biased region" description="Polar residues" evidence="3">
    <location>
        <begin position="330"/>
        <end position="341"/>
    </location>
</feature>
<gene>
    <name evidence="4" type="ORF">AWRI4619_LOCUS8974</name>
</gene>
<dbReference type="Proteomes" id="UP000716446">
    <property type="component" value="Unassembled WGS sequence"/>
</dbReference>
<comment type="caution">
    <text evidence="4">The sequence shown here is derived from an EMBL/GenBank/DDBJ whole genome shotgun (WGS) entry which is preliminary data.</text>
</comment>
<dbReference type="EMBL" id="CAIJEN010000016">
    <property type="protein sequence ID" value="CAD0095750.1"/>
    <property type="molecule type" value="Genomic_DNA"/>
</dbReference>
<evidence type="ECO:0000256" key="2">
    <source>
        <dbReference type="ARBA" id="ARBA00023242"/>
    </source>
</evidence>
<name>A0A9N8PHE5_9PEZI</name>
<evidence type="ECO:0000313" key="4">
    <source>
        <dbReference type="EMBL" id="CAD0095750.1"/>
    </source>
</evidence>
<reference evidence="4" key="1">
    <citation type="submission" date="2020-06" db="EMBL/GenBank/DDBJ databases">
        <authorList>
            <person name="Onetto C."/>
        </authorList>
    </citation>
    <scope>NUCLEOTIDE SEQUENCE</scope>
</reference>
<dbReference type="GO" id="GO:0005634">
    <property type="term" value="C:nucleus"/>
    <property type="evidence" value="ECO:0007669"/>
    <property type="project" value="UniProtKB-SubCell"/>
</dbReference>